<dbReference type="PRINTS" id="PR00881">
    <property type="entry name" value="L7ARS6FAMILY"/>
</dbReference>
<gene>
    <name evidence="6" type="ORF">PHJA_000691200</name>
</gene>
<dbReference type="AlphaFoldDB" id="A0A830BNP4"/>
<dbReference type="Gene3D" id="3.30.1330.30">
    <property type="match status" value="1"/>
</dbReference>
<keyword evidence="7" id="KW-1185">Reference proteome</keyword>
<evidence type="ECO:0000259" key="5">
    <source>
        <dbReference type="Pfam" id="PF01248"/>
    </source>
</evidence>
<comment type="function">
    <text evidence="4">Component of the ribosome.</text>
</comment>
<sequence>MILKQRLKVPPLIHQFSKTLDNNLVSYPIKMLLKYRPEGIDQKKERLLKRAQAETEGKTPEFKKPIVVKYGLNHVTYLIEQNKAKLVVIAHDIDPIELVVWLPALYRKMEILYCIVEPNFCFPFQIKIRSTNTRLRLKRSLSSPARECGHL</sequence>
<comment type="similarity">
    <text evidence="1 4">Belongs to the eukaryotic ribosomal protein eL8 family.</text>
</comment>
<dbReference type="InterPro" id="IPR050257">
    <property type="entry name" value="eL8/uL1-like"/>
</dbReference>
<protein>
    <recommendedName>
        <fullName evidence="4">60S ribosomal protein L7a</fullName>
    </recommendedName>
</protein>
<dbReference type="GO" id="GO:0003723">
    <property type="term" value="F:RNA binding"/>
    <property type="evidence" value="ECO:0007669"/>
    <property type="project" value="UniProtKB-UniRule"/>
</dbReference>
<reference evidence="6" key="1">
    <citation type="submission" date="2020-07" db="EMBL/GenBank/DDBJ databases">
        <title>Ethylene signaling mediates host invasion by parasitic plants.</title>
        <authorList>
            <person name="Yoshida S."/>
        </authorList>
    </citation>
    <scope>NUCLEOTIDE SEQUENCE</scope>
    <source>
        <strain evidence="6">Okayama</strain>
    </source>
</reference>
<dbReference type="OrthoDB" id="1713949at2759"/>
<keyword evidence="2 4" id="KW-0689">Ribosomal protein</keyword>
<evidence type="ECO:0000256" key="1">
    <source>
        <dbReference type="ARBA" id="ARBA00007337"/>
    </source>
</evidence>
<evidence type="ECO:0000256" key="4">
    <source>
        <dbReference type="RuleBase" id="RU367042"/>
    </source>
</evidence>
<comment type="caution">
    <text evidence="6">The sequence shown here is derived from an EMBL/GenBank/DDBJ whole genome shotgun (WGS) entry which is preliminary data.</text>
</comment>
<dbReference type="EMBL" id="BMAC01000106">
    <property type="protein sequence ID" value="GFP85475.1"/>
    <property type="molecule type" value="Genomic_DNA"/>
</dbReference>
<evidence type="ECO:0000313" key="7">
    <source>
        <dbReference type="Proteomes" id="UP000653305"/>
    </source>
</evidence>
<dbReference type="Pfam" id="PF01248">
    <property type="entry name" value="Ribosomal_L7Ae"/>
    <property type="match status" value="1"/>
</dbReference>
<organism evidence="6 7">
    <name type="scientific">Phtheirospermum japonicum</name>
    <dbReference type="NCBI Taxonomy" id="374723"/>
    <lineage>
        <taxon>Eukaryota</taxon>
        <taxon>Viridiplantae</taxon>
        <taxon>Streptophyta</taxon>
        <taxon>Embryophyta</taxon>
        <taxon>Tracheophyta</taxon>
        <taxon>Spermatophyta</taxon>
        <taxon>Magnoliopsida</taxon>
        <taxon>eudicotyledons</taxon>
        <taxon>Gunneridae</taxon>
        <taxon>Pentapetalae</taxon>
        <taxon>asterids</taxon>
        <taxon>lamiids</taxon>
        <taxon>Lamiales</taxon>
        <taxon>Orobanchaceae</taxon>
        <taxon>Orobanchaceae incertae sedis</taxon>
        <taxon>Phtheirospermum</taxon>
    </lineage>
</organism>
<feature type="domain" description="Ribosomal protein eL8/eL30/eS12/Gadd45" evidence="5">
    <location>
        <begin position="55"/>
        <end position="117"/>
    </location>
</feature>
<evidence type="ECO:0000313" key="6">
    <source>
        <dbReference type="EMBL" id="GFP85475.1"/>
    </source>
</evidence>
<dbReference type="InterPro" id="IPR001921">
    <property type="entry name" value="Ribosomal_eL8_euk"/>
</dbReference>
<proteinExistence type="inferred from homology"/>
<dbReference type="InterPro" id="IPR029064">
    <property type="entry name" value="Ribosomal_eL30-like_sf"/>
</dbReference>
<dbReference type="PRINTS" id="PR00882">
    <property type="entry name" value="RIBOSOMALL7A"/>
</dbReference>
<dbReference type="SUPFAM" id="SSF55315">
    <property type="entry name" value="L30e-like"/>
    <property type="match status" value="1"/>
</dbReference>
<dbReference type="GO" id="GO:0022625">
    <property type="term" value="C:cytosolic large ribosomal subunit"/>
    <property type="evidence" value="ECO:0007669"/>
    <property type="project" value="UniProtKB-UniRule"/>
</dbReference>
<evidence type="ECO:0000256" key="3">
    <source>
        <dbReference type="ARBA" id="ARBA00023274"/>
    </source>
</evidence>
<dbReference type="InterPro" id="IPR004038">
    <property type="entry name" value="Ribosomal_eL8/eL30/eS12/Gad45"/>
</dbReference>
<dbReference type="Proteomes" id="UP000653305">
    <property type="component" value="Unassembled WGS sequence"/>
</dbReference>
<dbReference type="InterPro" id="IPR018492">
    <property type="entry name" value="Ribosomal_eL8/Nhp2"/>
</dbReference>
<dbReference type="PANTHER" id="PTHR23105">
    <property type="entry name" value="RIBOSOMAL PROTEIN L7AE FAMILY MEMBER"/>
    <property type="match status" value="1"/>
</dbReference>
<accession>A0A830BNP4</accession>
<name>A0A830BNP4_9LAMI</name>
<evidence type="ECO:0000256" key="2">
    <source>
        <dbReference type="ARBA" id="ARBA00022980"/>
    </source>
</evidence>
<keyword evidence="3 4" id="KW-0687">Ribonucleoprotein</keyword>